<evidence type="ECO:0000313" key="2">
    <source>
        <dbReference type="Proteomes" id="UP000789525"/>
    </source>
</evidence>
<name>A0ACA9P7R1_9GLOM</name>
<reference evidence="1" key="1">
    <citation type="submission" date="2021-06" db="EMBL/GenBank/DDBJ databases">
        <authorList>
            <person name="Kallberg Y."/>
            <person name="Tangrot J."/>
            <person name="Rosling A."/>
        </authorList>
    </citation>
    <scope>NUCLEOTIDE SEQUENCE</scope>
    <source>
        <strain evidence="1">CL356</strain>
    </source>
</reference>
<keyword evidence="2" id="KW-1185">Reference proteome</keyword>
<dbReference type="EMBL" id="CAJVPT010030697">
    <property type="protein sequence ID" value="CAG8695198.1"/>
    <property type="molecule type" value="Genomic_DNA"/>
</dbReference>
<accession>A0ACA9P7R1</accession>
<evidence type="ECO:0000313" key="1">
    <source>
        <dbReference type="EMBL" id="CAG8695198.1"/>
    </source>
</evidence>
<gene>
    <name evidence="1" type="ORF">ACOLOM_LOCUS9999</name>
</gene>
<organism evidence="1 2">
    <name type="scientific">Acaulospora colombiana</name>
    <dbReference type="NCBI Taxonomy" id="27376"/>
    <lineage>
        <taxon>Eukaryota</taxon>
        <taxon>Fungi</taxon>
        <taxon>Fungi incertae sedis</taxon>
        <taxon>Mucoromycota</taxon>
        <taxon>Glomeromycotina</taxon>
        <taxon>Glomeromycetes</taxon>
        <taxon>Diversisporales</taxon>
        <taxon>Acaulosporaceae</taxon>
        <taxon>Acaulospora</taxon>
    </lineage>
</organism>
<comment type="caution">
    <text evidence="1">The sequence shown here is derived from an EMBL/GenBank/DDBJ whole genome shotgun (WGS) entry which is preliminary data.</text>
</comment>
<protein>
    <submittedName>
        <fullName evidence="1">15737_t:CDS:1</fullName>
    </submittedName>
</protein>
<dbReference type="Proteomes" id="UP000789525">
    <property type="component" value="Unassembled WGS sequence"/>
</dbReference>
<proteinExistence type="predicted"/>
<sequence length="206" mass="21106">MPSLISPANVLRGPSSGGPPGAGAGAAATLSLFSVGPLTTNTLGITLALSGDLASPALPFAWAGGVPASVVVAGEELADNKDFNSCDPGEGAGRGLYTDELKLVMLDLRGVLGVAVTAGEAGAAGRTLKHDLEIKFHLPGSLKMATLREAGPLLIRRCLQPTSQTGIRIRTVSTEKHAASTEAIKECLCVLILDHCHQSQYEKAGE</sequence>